<evidence type="ECO:0000256" key="4">
    <source>
        <dbReference type="ARBA" id="ARBA00022614"/>
    </source>
</evidence>
<accession>A0ABD2CP43</accession>
<gene>
    <name evidence="9" type="ORF">V1477_005841</name>
</gene>
<keyword evidence="10" id="KW-1185">Reference proteome</keyword>
<dbReference type="PROSITE" id="PS51450">
    <property type="entry name" value="LRR"/>
    <property type="match status" value="4"/>
</dbReference>
<evidence type="ECO:0000256" key="5">
    <source>
        <dbReference type="ARBA" id="ARBA00022737"/>
    </source>
</evidence>
<name>A0ABD2CP43_VESMC</name>
<organism evidence="9 10">
    <name type="scientific">Vespula maculifrons</name>
    <name type="common">Eastern yellow jacket</name>
    <name type="synonym">Wasp</name>
    <dbReference type="NCBI Taxonomy" id="7453"/>
    <lineage>
        <taxon>Eukaryota</taxon>
        <taxon>Metazoa</taxon>
        <taxon>Ecdysozoa</taxon>
        <taxon>Arthropoda</taxon>
        <taxon>Hexapoda</taxon>
        <taxon>Insecta</taxon>
        <taxon>Pterygota</taxon>
        <taxon>Neoptera</taxon>
        <taxon>Endopterygota</taxon>
        <taxon>Hymenoptera</taxon>
        <taxon>Apocrita</taxon>
        <taxon>Aculeata</taxon>
        <taxon>Vespoidea</taxon>
        <taxon>Vespidae</taxon>
        <taxon>Vespinae</taxon>
        <taxon>Vespula</taxon>
    </lineage>
</organism>
<protein>
    <recommendedName>
        <fullName evidence="8">Dynein axonemal assembly factor 1 homolog</fullName>
    </recommendedName>
</protein>
<reference evidence="9 10" key="1">
    <citation type="journal article" date="2024" name="Ann. Entomol. Soc. Am.">
        <title>Genomic analyses of the southern and eastern yellowjacket wasps (Hymenoptera: Vespidae) reveal evolutionary signatures of social life.</title>
        <authorList>
            <person name="Catto M.A."/>
            <person name="Caine P.B."/>
            <person name="Orr S.E."/>
            <person name="Hunt B.G."/>
            <person name="Goodisman M.A.D."/>
        </authorList>
    </citation>
    <scope>NUCLEOTIDE SEQUENCE [LARGE SCALE GENOMIC DNA]</scope>
    <source>
        <strain evidence="9">232</strain>
        <tissue evidence="9">Head and thorax</tissue>
    </source>
</reference>
<dbReference type="Proteomes" id="UP001607303">
    <property type="component" value="Unassembled WGS sequence"/>
</dbReference>
<dbReference type="Gene3D" id="3.80.10.10">
    <property type="entry name" value="Ribonuclease Inhibitor"/>
    <property type="match status" value="2"/>
</dbReference>
<dbReference type="InterPro" id="IPR001611">
    <property type="entry name" value="Leu-rich_rpt"/>
</dbReference>
<dbReference type="EMBL" id="JAYRBN010000039">
    <property type="protein sequence ID" value="KAL2745923.1"/>
    <property type="molecule type" value="Genomic_DNA"/>
</dbReference>
<dbReference type="InterPro" id="IPR032675">
    <property type="entry name" value="LRR_dom_sf"/>
</dbReference>
<keyword evidence="6" id="KW-0969">Cilium</keyword>
<comment type="function">
    <text evidence="1">Cilium-specific protein required for cilia structures.</text>
</comment>
<keyword evidence="5" id="KW-0677">Repeat</keyword>
<sequence>MDNSNYSQKEDFKLLTKKKSIARSNWGGYALDIQLWEDEESPVIKMRYMDDVSFDNLEKDGIFSDRLIGLGSSFLTKSPECGLYILAKCVMRRMSLTDITVLYYHRYLQYIDLAYNNLTNLMPLSGIPYLMYLNASHNKLIDVLNFTPPWYLTYVNLSNNHITEMCDLSSFWSIVRLDLSYNEIEVIFGLHNLKYLQYLNMSYNLIKYIENLDNLNIKELNLEGNCITSYRYKKLGSNMKSLINLRTIILGYNKLSSLNFLKDACSLRFVDLKFNKIMDLLEVSKLKGSIFEIDLRGNACTKWPNYRNVILFSIPSIMFIDGVEASITEKVQKR</sequence>
<evidence type="ECO:0000256" key="8">
    <source>
        <dbReference type="ARBA" id="ARBA00024433"/>
    </source>
</evidence>
<evidence type="ECO:0000256" key="6">
    <source>
        <dbReference type="ARBA" id="ARBA00023069"/>
    </source>
</evidence>
<dbReference type="GO" id="GO:0005929">
    <property type="term" value="C:cilium"/>
    <property type="evidence" value="ECO:0007669"/>
    <property type="project" value="UniProtKB-SubCell"/>
</dbReference>
<evidence type="ECO:0000256" key="3">
    <source>
        <dbReference type="ARBA" id="ARBA00006453"/>
    </source>
</evidence>
<evidence type="ECO:0000256" key="7">
    <source>
        <dbReference type="ARBA" id="ARBA00023273"/>
    </source>
</evidence>
<dbReference type="PANTHER" id="PTHR45973">
    <property type="entry name" value="PROTEIN PHOSPHATASE 1 REGULATORY SUBUNIT SDS22-RELATED"/>
    <property type="match status" value="1"/>
</dbReference>
<keyword evidence="7" id="KW-0966">Cell projection</keyword>
<evidence type="ECO:0000256" key="1">
    <source>
        <dbReference type="ARBA" id="ARBA00003843"/>
    </source>
</evidence>
<dbReference type="PANTHER" id="PTHR45973:SF9">
    <property type="entry name" value="LEUCINE-RICH REPEAT-CONTAINING PROTEIN 46"/>
    <property type="match status" value="1"/>
</dbReference>
<dbReference type="AlphaFoldDB" id="A0ABD2CP43"/>
<evidence type="ECO:0000313" key="9">
    <source>
        <dbReference type="EMBL" id="KAL2745923.1"/>
    </source>
</evidence>
<evidence type="ECO:0000313" key="10">
    <source>
        <dbReference type="Proteomes" id="UP001607303"/>
    </source>
</evidence>
<dbReference type="InterPro" id="IPR050576">
    <property type="entry name" value="Cilia_flagella_integrity"/>
</dbReference>
<evidence type="ECO:0000256" key="2">
    <source>
        <dbReference type="ARBA" id="ARBA00004138"/>
    </source>
</evidence>
<comment type="caution">
    <text evidence="9">The sequence shown here is derived from an EMBL/GenBank/DDBJ whole genome shotgun (WGS) entry which is preliminary data.</text>
</comment>
<dbReference type="SUPFAM" id="SSF52058">
    <property type="entry name" value="L domain-like"/>
    <property type="match status" value="1"/>
</dbReference>
<dbReference type="SMART" id="SM00365">
    <property type="entry name" value="LRR_SD22"/>
    <property type="match status" value="3"/>
</dbReference>
<comment type="similarity">
    <text evidence="3">Belongs to the DNAAF1 family.</text>
</comment>
<keyword evidence="4" id="KW-0433">Leucine-rich repeat</keyword>
<comment type="subcellular location">
    <subcellularLocation>
        <location evidence="2">Cell projection</location>
        <location evidence="2">Cilium</location>
    </subcellularLocation>
</comment>
<proteinExistence type="inferred from homology"/>